<accession>A0ABV3CMP5</accession>
<dbReference type="RefSeq" id="WP_358478650.1">
    <property type="nucleotide sequence ID" value="NZ_JBEZAE010000057.1"/>
</dbReference>
<evidence type="ECO:0000256" key="1">
    <source>
        <dbReference type="SAM" id="MobiDB-lite"/>
    </source>
</evidence>
<keyword evidence="3" id="KW-1185">Reference proteome</keyword>
<gene>
    <name evidence="2" type="ORF">AB0A88_38995</name>
</gene>
<dbReference type="Proteomes" id="UP001551329">
    <property type="component" value="Unassembled WGS sequence"/>
</dbReference>
<sequence>MEKAQQLPAHLNDRAGKYAQRNNGISPYDVGDVTKLFAIRERAHMLEPRFHTIVAQPGLQAGQATNDQLLLLAGAQKYVRETTAGDFTVYCSP</sequence>
<evidence type="ECO:0000313" key="2">
    <source>
        <dbReference type="EMBL" id="MEU7076060.1"/>
    </source>
</evidence>
<organism evidence="2 3">
    <name type="scientific">Streptomyces narbonensis</name>
    <dbReference type="NCBI Taxonomy" id="67333"/>
    <lineage>
        <taxon>Bacteria</taxon>
        <taxon>Bacillati</taxon>
        <taxon>Actinomycetota</taxon>
        <taxon>Actinomycetes</taxon>
        <taxon>Kitasatosporales</taxon>
        <taxon>Streptomycetaceae</taxon>
        <taxon>Streptomyces</taxon>
    </lineage>
</organism>
<feature type="region of interest" description="Disordered" evidence="1">
    <location>
        <begin position="1"/>
        <end position="24"/>
    </location>
</feature>
<proteinExistence type="predicted"/>
<evidence type="ECO:0000313" key="3">
    <source>
        <dbReference type="Proteomes" id="UP001551329"/>
    </source>
</evidence>
<protein>
    <submittedName>
        <fullName evidence="2">Uncharacterized protein</fullName>
    </submittedName>
</protein>
<dbReference type="EMBL" id="JBEZAE010000057">
    <property type="protein sequence ID" value="MEU7076060.1"/>
    <property type="molecule type" value="Genomic_DNA"/>
</dbReference>
<name>A0ABV3CMP5_9ACTN</name>
<reference evidence="2 3" key="1">
    <citation type="submission" date="2024-06" db="EMBL/GenBank/DDBJ databases">
        <title>The Natural Products Discovery Center: Release of the First 8490 Sequenced Strains for Exploring Actinobacteria Biosynthetic Diversity.</title>
        <authorList>
            <person name="Kalkreuter E."/>
            <person name="Kautsar S.A."/>
            <person name="Yang D."/>
            <person name="Bader C.D."/>
            <person name="Teijaro C.N."/>
            <person name="Fluegel L."/>
            <person name="Davis C.M."/>
            <person name="Simpson J.R."/>
            <person name="Lauterbach L."/>
            <person name="Steele A.D."/>
            <person name="Gui C."/>
            <person name="Meng S."/>
            <person name="Li G."/>
            <person name="Viehrig K."/>
            <person name="Ye F."/>
            <person name="Su P."/>
            <person name="Kiefer A.F."/>
            <person name="Nichols A."/>
            <person name="Cepeda A.J."/>
            <person name="Yan W."/>
            <person name="Fan B."/>
            <person name="Jiang Y."/>
            <person name="Adhikari A."/>
            <person name="Zheng C.-J."/>
            <person name="Schuster L."/>
            <person name="Cowan T.M."/>
            <person name="Smanski M.J."/>
            <person name="Chevrette M.G."/>
            <person name="De Carvalho L.P.S."/>
            <person name="Shen B."/>
        </authorList>
    </citation>
    <scope>NUCLEOTIDE SEQUENCE [LARGE SCALE GENOMIC DNA]</scope>
    <source>
        <strain evidence="2 3">NPDC045974</strain>
    </source>
</reference>
<comment type="caution">
    <text evidence="2">The sequence shown here is derived from an EMBL/GenBank/DDBJ whole genome shotgun (WGS) entry which is preliminary data.</text>
</comment>